<dbReference type="EMBL" id="CP015220">
    <property type="protein sequence ID" value="AMY22247.1"/>
    <property type="molecule type" value="Genomic_DNA"/>
</dbReference>
<sequence>MREGRRHNAVIDVSVIVTVVALGVVAAGLLHSPESELPPGNAVSSGEAARDGDYAIVSEPVEYPVDIPGCSEVEPPPPSEDGRLISVIGSQAPSYDNPAYPWLTASKAGAMTDALVGALPADVTVKLAAPSLSLTFQPVDDFGGNVPEGLEASTSARGDLTRAGISAFASVDVRPSNTGVPACVAGVLDARTTEPDGTVVDTDDSWYEIGGDRTNSRRATAYHPDGTLVTANLSTTVRPDFPLDTSELTRIAALPGLRVGSPPPAGSAAPRQDCSVSLAGEATAVDIDEESLDAANEALTTTWQALPDAPVLNRPIGSLVPDRTGRGACTDIDVVNSDVALSISVSSGAALPVARDPYDPENAYEPVVELRTLPDGSVLESYDVDLSSSMTAEDGTMRLARSVTLTRPSGVQVSVRSTADFVPGGGRSTRPEPLPLELLDAVAQAPITEWP</sequence>
<dbReference type="AlphaFoldDB" id="A0A143QIQ5"/>
<keyword evidence="1" id="KW-0472">Membrane</keyword>
<organism evidence="2 3">
    <name type="scientific">Rhodococcoides fascians</name>
    <name type="common">Rhodococcus fascians</name>
    <dbReference type="NCBI Taxonomy" id="1828"/>
    <lineage>
        <taxon>Bacteria</taxon>
        <taxon>Bacillati</taxon>
        <taxon>Actinomycetota</taxon>
        <taxon>Actinomycetes</taxon>
        <taxon>Mycobacteriales</taxon>
        <taxon>Nocardiaceae</taxon>
        <taxon>Rhodococcoides</taxon>
    </lineage>
</organism>
<evidence type="ECO:0000256" key="1">
    <source>
        <dbReference type="SAM" id="Phobius"/>
    </source>
</evidence>
<dbReference type="RefSeq" id="WP_048316677.1">
    <property type="nucleotide sequence ID" value="NZ_CP015220.1"/>
</dbReference>
<dbReference type="PATRIC" id="fig|1653479.3.peg.949"/>
<dbReference type="KEGG" id="rhs:A3Q41_00929"/>
<keyword evidence="3" id="KW-1185">Reference proteome</keyword>
<reference evidence="3" key="2">
    <citation type="submission" date="2016-04" db="EMBL/GenBank/DDBJ databases">
        <title>Complete Genome and Plasmid Sequences for Rhodococcus fascians D188 and Draft Sequences for Rhodococcus spp. Isolates PBTS 1 and PBTS 2.</title>
        <authorList>
            <person name="Stamer R."/>
            <person name="Vereecke D."/>
            <person name="Zhang Y."/>
            <person name="Schilkey F."/>
            <person name="Devitt N."/>
            <person name="Randall J."/>
        </authorList>
    </citation>
    <scope>NUCLEOTIDE SEQUENCE [LARGE SCALE GENOMIC DNA]</scope>
    <source>
        <strain evidence="3">PBTS2</strain>
    </source>
</reference>
<reference evidence="2 3" key="1">
    <citation type="journal article" date="2016" name="Genome Announc.">
        <title>Complete Genome and Plasmid Sequences for Rhodococcus fascians D188 and Draft Sequences for Rhodococcus Isolates PBTS 1 and PBTS 2.</title>
        <authorList>
            <person name="Stamler R.A."/>
            <person name="Vereecke D."/>
            <person name="Zhang Y."/>
            <person name="Schilkey F."/>
            <person name="Devitt N."/>
            <person name="Randall J.J."/>
        </authorList>
    </citation>
    <scope>NUCLEOTIDE SEQUENCE [LARGE SCALE GENOMIC DNA]</scope>
    <source>
        <strain evidence="2 3">PBTS2</strain>
    </source>
</reference>
<dbReference type="Proteomes" id="UP000076038">
    <property type="component" value="Chromosome"/>
</dbReference>
<keyword evidence="1" id="KW-0812">Transmembrane</keyword>
<protein>
    <submittedName>
        <fullName evidence="2">Uncharacterized protein</fullName>
    </submittedName>
</protein>
<accession>A0A143QIQ5</accession>
<name>A0A143QIQ5_RHOFA</name>
<keyword evidence="1" id="KW-1133">Transmembrane helix</keyword>
<evidence type="ECO:0000313" key="3">
    <source>
        <dbReference type="Proteomes" id="UP000076038"/>
    </source>
</evidence>
<proteinExistence type="predicted"/>
<evidence type="ECO:0000313" key="2">
    <source>
        <dbReference type="EMBL" id="AMY22247.1"/>
    </source>
</evidence>
<feature type="transmembrane region" description="Helical" evidence="1">
    <location>
        <begin position="9"/>
        <end position="30"/>
    </location>
</feature>
<gene>
    <name evidence="2" type="ORF">A3Q41_00929</name>
</gene>
<dbReference type="OrthoDB" id="4507762at2"/>